<evidence type="ECO:0000313" key="1">
    <source>
        <dbReference type="EMBL" id="KAF3526509.1"/>
    </source>
</evidence>
<comment type="caution">
    <text evidence="1">The sequence shown here is derived from an EMBL/GenBank/DDBJ whole genome shotgun (WGS) entry which is preliminary data.</text>
</comment>
<gene>
    <name evidence="1" type="ORF">F2Q69_00049003</name>
</gene>
<name>A0A8S9Q0J0_BRACR</name>
<evidence type="ECO:0000313" key="2">
    <source>
        <dbReference type="Proteomes" id="UP000712600"/>
    </source>
</evidence>
<accession>A0A8S9Q0J0</accession>
<proteinExistence type="predicted"/>
<dbReference type="AlphaFoldDB" id="A0A8S9Q0J0"/>
<reference evidence="1" key="1">
    <citation type="submission" date="2019-12" db="EMBL/GenBank/DDBJ databases">
        <title>Genome sequencing and annotation of Brassica cretica.</title>
        <authorList>
            <person name="Studholme D.J."/>
            <person name="Sarris P."/>
        </authorList>
    </citation>
    <scope>NUCLEOTIDE SEQUENCE</scope>
    <source>
        <strain evidence="1">PFS-109/04</strain>
        <tissue evidence="1">Leaf</tissue>
    </source>
</reference>
<protein>
    <submittedName>
        <fullName evidence="1">Uncharacterized protein</fullName>
    </submittedName>
</protein>
<sequence>MRAGWSRVTSLSNLLLIPPFPSPCAQDFQLRNWAKLVAVLSLQSDPCNPSQTSDRSSVVACSPLPTVAVPVPNVKLFASSSGFLTP</sequence>
<dbReference type="EMBL" id="QGKX02001347">
    <property type="protein sequence ID" value="KAF3526509.1"/>
    <property type="molecule type" value="Genomic_DNA"/>
</dbReference>
<dbReference type="Proteomes" id="UP000712600">
    <property type="component" value="Unassembled WGS sequence"/>
</dbReference>
<organism evidence="1 2">
    <name type="scientific">Brassica cretica</name>
    <name type="common">Mustard</name>
    <dbReference type="NCBI Taxonomy" id="69181"/>
    <lineage>
        <taxon>Eukaryota</taxon>
        <taxon>Viridiplantae</taxon>
        <taxon>Streptophyta</taxon>
        <taxon>Embryophyta</taxon>
        <taxon>Tracheophyta</taxon>
        <taxon>Spermatophyta</taxon>
        <taxon>Magnoliopsida</taxon>
        <taxon>eudicotyledons</taxon>
        <taxon>Gunneridae</taxon>
        <taxon>Pentapetalae</taxon>
        <taxon>rosids</taxon>
        <taxon>malvids</taxon>
        <taxon>Brassicales</taxon>
        <taxon>Brassicaceae</taxon>
        <taxon>Brassiceae</taxon>
        <taxon>Brassica</taxon>
    </lineage>
</organism>